<dbReference type="HOGENOM" id="CLU_2123712_0_0_1"/>
<evidence type="ECO:0000256" key="1">
    <source>
        <dbReference type="SAM" id="MobiDB-lite"/>
    </source>
</evidence>
<dbReference type="GeneID" id="20209130"/>
<dbReference type="InParanoid" id="T1FJY1"/>
<dbReference type="AlphaFoldDB" id="T1FJY1"/>
<keyword evidence="4" id="KW-1185">Reference proteome</keyword>
<sequence length="114" mass="13454">MEHQRLKQSTNTDNNQDDEDGEYKDGDCGNDVSGEDETVIEKRDLKITKRYGWPIRVHEVYNLLLIQPKSKCKDKKKCTDAFNMYDQYPLIIQRVMLCFISSKIVIIIREHFDP</sequence>
<proteinExistence type="predicted"/>
<name>T1FJY1_HELRO</name>
<dbReference type="CTD" id="20209130"/>
<reference evidence="2 4" key="2">
    <citation type="journal article" date="2013" name="Nature">
        <title>Insights into bilaterian evolution from three spiralian genomes.</title>
        <authorList>
            <person name="Simakov O."/>
            <person name="Marletaz F."/>
            <person name="Cho S.J."/>
            <person name="Edsinger-Gonzales E."/>
            <person name="Havlak P."/>
            <person name="Hellsten U."/>
            <person name="Kuo D.H."/>
            <person name="Larsson T."/>
            <person name="Lv J."/>
            <person name="Arendt D."/>
            <person name="Savage R."/>
            <person name="Osoegawa K."/>
            <person name="de Jong P."/>
            <person name="Grimwood J."/>
            <person name="Chapman J.A."/>
            <person name="Shapiro H."/>
            <person name="Aerts A."/>
            <person name="Otillar R.P."/>
            <person name="Terry A.Y."/>
            <person name="Boore J.L."/>
            <person name="Grigoriev I.V."/>
            <person name="Lindberg D.R."/>
            <person name="Seaver E.C."/>
            <person name="Weisblat D.A."/>
            <person name="Putnam N.H."/>
            <person name="Rokhsar D.S."/>
        </authorList>
    </citation>
    <scope>NUCLEOTIDE SEQUENCE</scope>
</reference>
<evidence type="ECO:0000313" key="2">
    <source>
        <dbReference type="EMBL" id="ESO10463.1"/>
    </source>
</evidence>
<evidence type="ECO:0000313" key="3">
    <source>
        <dbReference type="EnsemblMetazoa" id="HelroP183620"/>
    </source>
</evidence>
<protein>
    <submittedName>
        <fullName evidence="2 3">Uncharacterized protein</fullName>
    </submittedName>
</protein>
<dbReference type="KEGG" id="hro:HELRODRAFT_183620"/>
<dbReference type="EMBL" id="KB095871">
    <property type="protein sequence ID" value="ESO10463.1"/>
    <property type="molecule type" value="Genomic_DNA"/>
</dbReference>
<gene>
    <name evidence="3" type="primary">20209130</name>
    <name evidence="2" type="ORF">HELRODRAFT_183620</name>
</gene>
<reference evidence="3" key="3">
    <citation type="submission" date="2015-06" db="UniProtKB">
        <authorList>
            <consortium name="EnsemblMetazoa"/>
        </authorList>
    </citation>
    <scope>IDENTIFICATION</scope>
</reference>
<organism evidence="3 4">
    <name type="scientific">Helobdella robusta</name>
    <name type="common">Californian leech</name>
    <dbReference type="NCBI Taxonomy" id="6412"/>
    <lineage>
        <taxon>Eukaryota</taxon>
        <taxon>Metazoa</taxon>
        <taxon>Spiralia</taxon>
        <taxon>Lophotrochozoa</taxon>
        <taxon>Annelida</taxon>
        <taxon>Clitellata</taxon>
        <taxon>Hirudinea</taxon>
        <taxon>Rhynchobdellida</taxon>
        <taxon>Glossiphoniidae</taxon>
        <taxon>Helobdella</taxon>
    </lineage>
</organism>
<dbReference type="EMBL" id="AMQM01008890">
    <property type="status" value="NOT_ANNOTATED_CDS"/>
    <property type="molecule type" value="Genomic_DNA"/>
</dbReference>
<dbReference type="RefSeq" id="XP_009011461.1">
    <property type="nucleotide sequence ID" value="XM_009013213.1"/>
</dbReference>
<feature type="region of interest" description="Disordered" evidence="1">
    <location>
        <begin position="1"/>
        <end position="35"/>
    </location>
</feature>
<dbReference type="Proteomes" id="UP000015101">
    <property type="component" value="Unassembled WGS sequence"/>
</dbReference>
<evidence type="ECO:0000313" key="4">
    <source>
        <dbReference type="Proteomes" id="UP000015101"/>
    </source>
</evidence>
<dbReference type="EnsemblMetazoa" id="HelroT183620">
    <property type="protein sequence ID" value="HelroP183620"/>
    <property type="gene ID" value="HelroG183620"/>
</dbReference>
<reference evidence="4" key="1">
    <citation type="submission" date="2012-12" db="EMBL/GenBank/DDBJ databases">
        <authorList>
            <person name="Hellsten U."/>
            <person name="Grimwood J."/>
            <person name="Chapman J.A."/>
            <person name="Shapiro H."/>
            <person name="Aerts A."/>
            <person name="Otillar R.P."/>
            <person name="Terry A.Y."/>
            <person name="Boore J.L."/>
            <person name="Simakov O."/>
            <person name="Marletaz F."/>
            <person name="Cho S.-J."/>
            <person name="Edsinger-Gonzales E."/>
            <person name="Havlak P."/>
            <person name="Kuo D.-H."/>
            <person name="Larsson T."/>
            <person name="Lv J."/>
            <person name="Arendt D."/>
            <person name="Savage R."/>
            <person name="Osoegawa K."/>
            <person name="de Jong P."/>
            <person name="Lindberg D.R."/>
            <person name="Seaver E.C."/>
            <person name="Weisblat D.A."/>
            <person name="Putnam N.H."/>
            <person name="Grigoriev I.V."/>
            <person name="Rokhsar D.S."/>
        </authorList>
    </citation>
    <scope>NUCLEOTIDE SEQUENCE</scope>
</reference>
<accession>T1FJY1</accession>